<dbReference type="SUPFAM" id="SSF56935">
    <property type="entry name" value="Porins"/>
    <property type="match status" value="1"/>
</dbReference>
<dbReference type="RefSeq" id="WP_138617623.1">
    <property type="nucleotide sequence ID" value="NZ_VCAO01000003.1"/>
</dbReference>
<dbReference type="Proteomes" id="UP000309668">
    <property type="component" value="Unassembled WGS sequence"/>
</dbReference>
<gene>
    <name evidence="2" type="ORF">FEV51_07805</name>
</gene>
<evidence type="ECO:0000313" key="3">
    <source>
        <dbReference type="Proteomes" id="UP000309668"/>
    </source>
</evidence>
<feature type="chain" id="PRO_5024413983" description="DUF481 domain-containing protein" evidence="1">
    <location>
        <begin position="23"/>
        <end position="299"/>
    </location>
</feature>
<feature type="signal peptide" evidence="1">
    <location>
        <begin position="1"/>
        <end position="22"/>
    </location>
</feature>
<keyword evidence="1" id="KW-0732">Signal</keyword>
<protein>
    <recommendedName>
        <fullName evidence="4">DUF481 domain-containing protein</fullName>
    </recommendedName>
</protein>
<proteinExistence type="predicted"/>
<organism evidence="2 3">
    <name type="scientific">Qipengyuania marisflavi</name>
    <dbReference type="NCBI Taxonomy" id="2486356"/>
    <lineage>
        <taxon>Bacteria</taxon>
        <taxon>Pseudomonadati</taxon>
        <taxon>Pseudomonadota</taxon>
        <taxon>Alphaproteobacteria</taxon>
        <taxon>Sphingomonadales</taxon>
        <taxon>Erythrobacteraceae</taxon>
        <taxon>Qipengyuania</taxon>
    </lineage>
</organism>
<sequence length="299" mass="33770">MRNGISFLIAATLMLGAVPAHAKDGVDVWAELSARAVDSSRAVFEGDDIDSSGVGVAAAAGFEWKNGRTSVQFDLGAQIFDYSEDTRETRESATASATLAQELNDTLSVAVTVSHAEDIVTLEARETDQDAVRVEVKYETKQDRLRLRAQYRAREYRSSTIVDDQGEGFRYDAQYNRRIGSWHWARLDVQFDDIDSDTARRSYHRMTVRGSYSLPVAKKLRLRPQLEYRSWTYDERRVLGDPASELRQDSYVAPEIGLDYGGSSGLRARLRAAYQFRTSNDPRYSDDAPYLDLTIGYRF</sequence>
<evidence type="ECO:0008006" key="4">
    <source>
        <dbReference type="Google" id="ProtNLM"/>
    </source>
</evidence>
<accession>A0A5S3P573</accession>
<evidence type="ECO:0000256" key="1">
    <source>
        <dbReference type="SAM" id="SignalP"/>
    </source>
</evidence>
<dbReference type="OrthoDB" id="7425435at2"/>
<name>A0A5S3P573_9SPHN</name>
<dbReference type="AlphaFoldDB" id="A0A5S3P573"/>
<keyword evidence="3" id="KW-1185">Reference proteome</keyword>
<evidence type="ECO:0000313" key="2">
    <source>
        <dbReference type="EMBL" id="TMM48189.1"/>
    </source>
</evidence>
<dbReference type="EMBL" id="VCAO01000003">
    <property type="protein sequence ID" value="TMM48189.1"/>
    <property type="molecule type" value="Genomic_DNA"/>
</dbReference>
<comment type="caution">
    <text evidence="2">The sequence shown here is derived from an EMBL/GenBank/DDBJ whole genome shotgun (WGS) entry which is preliminary data.</text>
</comment>
<reference evidence="2 3" key="1">
    <citation type="submission" date="2019-05" db="EMBL/GenBank/DDBJ databases">
        <title>Erythrobacter marisflavi sp. nov., isolated from isolated from water of an estuary environment.</title>
        <authorList>
            <person name="Yoon J.-H."/>
        </authorList>
    </citation>
    <scope>NUCLEOTIDE SEQUENCE [LARGE SCALE GENOMIC DNA]</scope>
    <source>
        <strain evidence="2 3">KEM-5</strain>
    </source>
</reference>